<protein>
    <submittedName>
        <fullName evidence="1">Uncharacterized protein</fullName>
    </submittedName>
</protein>
<name>A0AAE8YXS0_9CAUD</name>
<gene>
    <name evidence="1" type="ORF">NATE_76</name>
</gene>
<evidence type="ECO:0000313" key="1">
    <source>
        <dbReference type="EMBL" id="UGO50929.1"/>
    </source>
</evidence>
<sequence length="161" mass="18727">MVRVLIYHLMRNSKSLIRMMTMKQFKIIDRNDRILAKGITLKSNITLLEWSSAIKTLSFYDNIEQVEEFVCNSEKNVKLVEIKANSKERLREYYLQRNEDFSGVSGTGIVAEGVIMPSGKCIHEWSQSYVTSHNIYPNINAVQHIHGHEGRTIVKFYDEKE</sequence>
<reference evidence="1" key="1">
    <citation type="submission" date="2021-10" db="EMBL/GenBank/DDBJ databases">
        <authorList>
            <person name="Lavering E.D."/>
            <person name="James R."/>
            <person name="Fairholm J.D."/>
            <person name="Ogilvie B.H."/>
            <person name="Thurgood T.L."/>
            <person name="Robison R.A."/>
            <person name="Grose J.H."/>
        </authorList>
    </citation>
    <scope>NUCLEOTIDE SEQUENCE</scope>
</reference>
<dbReference type="EMBL" id="OK499992">
    <property type="protein sequence ID" value="UGO50929.1"/>
    <property type="molecule type" value="Genomic_DNA"/>
</dbReference>
<accession>A0AAE8YXS0</accession>
<organism evidence="1 2">
    <name type="scientific">Bacillus phage vB_BanS_Nate</name>
    <dbReference type="NCBI Taxonomy" id="2894788"/>
    <lineage>
        <taxon>Viruses</taxon>
        <taxon>Duplodnaviria</taxon>
        <taxon>Heunggongvirae</taxon>
        <taxon>Uroviricota</taxon>
        <taxon>Caudoviricetes</taxon>
        <taxon>Joanripponvirinae</taxon>
        <taxon>Natevirus</taxon>
        <taxon>Natevirus nate</taxon>
    </lineage>
</organism>
<dbReference type="Proteomes" id="UP000827544">
    <property type="component" value="Segment"/>
</dbReference>
<keyword evidence="2" id="KW-1185">Reference proteome</keyword>
<evidence type="ECO:0000313" key="2">
    <source>
        <dbReference type="Proteomes" id="UP000827544"/>
    </source>
</evidence>
<proteinExistence type="predicted"/>